<protein>
    <submittedName>
        <fullName evidence="2">Uncharacterized protein</fullName>
    </submittedName>
</protein>
<feature type="non-terminal residue" evidence="2">
    <location>
        <position position="1"/>
    </location>
</feature>
<proteinExistence type="predicted"/>
<gene>
    <name evidence="2" type="ORF">MAR_008193</name>
</gene>
<dbReference type="EMBL" id="CP111015">
    <property type="protein sequence ID" value="WAR01635.1"/>
    <property type="molecule type" value="Genomic_DNA"/>
</dbReference>
<reference evidence="2" key="1">
    <citation type="submission" date="2022-11" db="EMBL/GenBank/DDBJ databases">
        <title>Centuries of genome instability and evolution in soft-shell clam transmissible cancer (bioRxiv).</title>
        <authorList>
            <person name="Hart S.F.M."/>
            <person name="Yonemitsu M.A."/>
            <person name="Giersch R.M."/>
            <person name="Beal B.F."/>
            <person name="Arriagada G."/>
            <person name="Davis B.W."/>
            <person name="Ostrander E.A."/>
            <person name="Goff S.P."/>
            <person name="Metzger M.J."/>
        </authorList>
    </citation>
    <scope>NUCLEOTIDE SEQUENCE</scope>
    <source>
        <strain evidence="2">MELC-2E11</strain>
        <tissue evidence="2">Siphon/mantle</tissue>
    </source>
</reference>
<evidence type="ECO:0000313" key="2">
    <source>
        <dbReference type="EMBL" id="WAR01635.1"/>
    </source>
</evidence>
<evidence type="ECO:0000256" key="1">
    <source>
        <dbReference type="SAM" id="SignalP"/>
    </source>
</evidence>
<sequence>MASISKRVVSMYSLFLVICLTSVIKGQSGFVQPTGLSSANTASQFSTASNIIPNNNAFVQSANTFYPGDVHSAK</sequence>
<keyword evidence="3" id="KW-1185">Reference proteome</keyword>
<feature type="chain" id="PRO_5046998269" evidence="1">
    <location>
        <begin position="27"/>
        <end position="74"/>
    </location>
</feature>
<feature type="signal peptide" evidence="1">
    <location>
        <begin position="1"/>
        <end position="26"/>
    </location>
</feature>
<accession>A0ABY7DW14</accession>
<keyword evidence="1" id="KW-0732">Signal</keyword>
<name>A0ABY7DW14_MYAAR</name>
<evidence type="ECO:0000313" key="3">
    <source>
        <dbReference type="Proteomes" id="UP001164746"/>
    </source>
</evidence>
<dbReference type="Proteomes" id="UP001164746">
    <property type="component" value="Chromosome 4"/>
</dbReference>
<organism evidence="2 3">
    <name type="scientific">Mya arenaria</name>
    <name type="common">Soft-shell clam</name>
    <dbReference type="NCBI Taxonomy" id="6604"/>
    <lineage>
        <taxon>Eukaryota</taxon>
        <taxon>Metazoa</taxon>
        <taxon>Spiralia</taxon>
        <taxon>Lophotrochozoa</taxon>
        <taxon>Mollusca</taxon>
        <taxon>Bivalvia</taxon>
        <taxon>Autobranchia</taxon>
        <taxon>Heteroconchia</taxon>
        <taxon>Euheterodonta</taxon>
        <taxon>Imparidentia</taxon>
        <taxon>Neoheterodontei</taxon>
        <taxon>Myida</taxon>
        <taxon>Myoidea</taxon>
        <taxon>Myidae</taxon>
        <taxon>Mya</taxon>
    </lineage>
</organism>